<dbReference type="Pfam" id="PF07045">
    <property type="entry name" value="DUF1330"/>
    <property type="match status" value="1"/>
</dbReference>
<gene>
    <name evidence="2" type="ORF">NTA49_05325</name>
</gene>
<protein>
    <submittedName>
        <fullName evidence="2">DUF1330 domain-containing protein</fullName>
    </submittedName>
</protein>
<dbReference type="EMBL" id="JANKJG010000002">
    <property type="protein sequence ID" value="MCR8825952.1"/>
    <property type="molecule type" value="Genomic_DNA"/>
</dbReference>
<organism evidence="2 3">
    <name type="scientific">Pseudosulfitobacter koreensis</name>
    <dbReference type="NCBI Taxonomy" id="2968472"/>
    <lineage>
        <taxon>Bacteria</taxon>
        <taxon>Pseudomonadati</taxon>
        <taxon>Pseudomonadota</taxon>
        <taxon>Alphaproteobacteria</taxon>
        <taxon>Rhodobacterales</taxon>
        <taxon>Roseobacteraceae</taxon>
        <taxon>Pseudosulfitobacter</taxon>
    </lineage>
</organism>
<dbReference type="PANTHER" id="PTHR41521">
    <property type="match status" value="1"/>
</dbReference>
<sequence length="98" mass="10806">MAAKGYWIAHNVVHDAEAYKKYQAANAAPLAEYGGRFLVRGGQQVNPEGSWNSRTVVIEFPSYAAARACYDSESYRAAYDLRKDVADGNLVIVEGYDP</sequence>
<accession>A0ABT1YYJ7</accession>
<comment type="caution">
    <text evidence="2">The sequence shown here is derived from an EMBL/GenBank/DDBJ whole genome shotgun (WGS) entry which is preliminary data.</text>
</comment>
<dbReference type="PANTHER" id="PTHR41521:SF4">
    <property type="entry name" value="BLR0684 PROTEIN"/>
    <property type="match status" value="1"/>
</dbReference>
<dbReference type="Gene3D" id="3.30.70.100">
    <property type="match status" value="1"/>
</dbReference>
<evidence type="ECO:0000313" key="3">
    <source>
        <dbReference type="Proteomes" id="UP001165396"/>
    </source>
</evidence>
<evidence type="ECO:0000259" key="1">
    <source>
        <dbReference type="Pfam" id="PF07045"/>
    </source>
</evidence>
<dbReference type="InterPro" id="IPR011008">
    <property type="entry name" value="Dimeric_a/b-barrel"/>
</dbReference>
<dbReference type="InterPro" id="IPR010753">
    <property type="entry name" value="DUF1330"/>
</dbReference>
<reference evidence="2" key="1">
    <citation type="submission" date="2022-07" db="EMBL/GenBank/DDBJ databases">
        <title>Pseudosulfitobacter sp. strain AP-MA-4, whole genome sequence.</title>
        <authorList>
            <person name="Jiang Y."/>
        </authorList>
    </citation>
    <scope>NUCLEOTIDE SEQUENCE</scope>
    <source>
        <strain evidence="2">AP-MA-4</strain>
    </source>
</reference>
<dbReference type="Proteomes" id="UP001165396">
    <property type="component" value="Unassembled WGS sequence"/>
</dbReference>
<keyword evidence="3" id="KW-1185">Reference proteome</keyword>
<name>A0ABT1YYJ7_9RHOB</name>
<proteinExistence type="predicted"/>
<feature type="domain" description="DUF1330" evidence="1">
    <location>
        <begin position="4"/>
        <end position="96"/>
    </location>
</feature>
<dbReference type="RefSeq" id="WP_258293621.1">
    <property type="nucleotide sequence ID" value="NZ_JANKJG010000002.1"/>
</dbReference>
<evidence type="ECO:0000313" key="2">
    <source>
        <dbReference type="EMBL" id="MCR8825952.1"/>
    </source>
</evidence>
<dbReference type="SUPFAM" id="SSF54909">
    <property type="entry name" value="Dimeric alpha+beta barrel"/>
    <property type="match status" value="1"/>
</dbReference>